<reference evidence="4" key="1">
    <citation type="submission" date="2019-04" db="EMBL/GenBank/DDBJ databases">
        <title>Sequencing of skin fungus with MAO and IRED activity.</title>
        <authorList>
            <person name="Marsaioli A.J."/>
            <person name="Bonatto J.M.C."/>
            <person name="Reis Junior O."/>
        </authorList>
    </citation>
    <scope>NUCLEOTIDE SEQUENCE</scope>
    <source>
        <strain evidence="4">28M1</strain>
    </source>
</reference>
<evidence type="ECO:0000256" key="1">
    <source>
        <dbReference type="ARBA" id="ARBA00004141"/>
    </source>
</evidence>
<feature type="transmembrane region" description="Helical" evidence="3">
    <location>
        <begin position="235"/>
        <end position="258"/>
    </location>
</feature>
<feature type="transmembrane region" description="Helical" evidence="3">
    <location>
        <begin position="302"/>
        <end position="321"/>
    </location>
</feature>
<feature type="transmembrane region" description="Helical" evidence="3">
    <location>
        <begin position="361"/>
        <end position="381"/>
    </location>
</feature>
<keyword evidence="3" id="KW-1133">Transmembrane helix</keyword>
<sequence>MTPAPPDQPKPTTIQVDDVANHQQDIPPDGGYGWVCVSSCFTINCFTWGTVSAYGIYLSHYLADDLFPEASSWDFAFIGGFNFSIAMLLAPLVTVLVRRFGTHRIMLIGAALECGGFIAASFATQIWQLHLSQGVLIGAGIGFLYIPSLPILSQWFVKRRSLANGISAAGSGVGGVAFAWGSQAMIQHISIAWSLRITGIIAFVAILAAITVIRDRNSVIRPPQLAFDTKLLRRLDVLLLLAWAFTSMLGYVVLLFSLSDFALSIGFSRAQATDLIGFLNLGTAIGRPIIGIVSDRWSRIDTAGVLTLACGLSCFALWLPATSYGLTVFFAIICGAIVGVFWMTIGPLCVEVAGIEDLQSLLSLSWATIIIPTTVSEGIALKLRRPGTSREYLYTQIFAGLAYAVASCFMFHLRRVKRKAANQDPHDRG</sequence>
<dbReference type="InterPro" id="IPR036259">
    <property type="entry name" value="MFS_trans_sf"/>
</dbReference>
<keyword evidence="3" id="KW-0472">Membrane</keyword>
<proteinExistence type="inferred from homology"/>
<evidence type="ECO:0000313" key="4">
    <source>
        <dbReference type="EMBL" id="KAF3034136.1"/>
    </source>
</evidence>
<feature type="transmembrane region" description="Helical" evidence="3">
    <location>
        <begin position="327"/>
        <end position="349"/>
    </location>
</feature>
<dbReference type="PANTHER" id="PTHR11360:SF315">
    <property type="entry name" value="TRANSPORTER MCH2-RELATED"/>
    <property type="match status" value="1"/>
</dbReference>
<dbReference type="InterPro" id="IPR050327">
    <property type="entry name" value="Proton-linked_MCT"/>
</dbReference>
<dbReference type="Pfam" id="PF07690">
    <property type="entry name" value="MFS_1"/>
    <property type="match status" value="1"/>
</dbReference>
<dbReference type="SUPFAM" id="SSF103473">
    <property type="entry name" value="MFS general substrate transporter"/>
    <property type="match status" value="1"/>
</dbReference>
<dbReference type="PANTHER" id="PTHR11360">
    <property type="entry name" value="MONOCARBOXYLATE TRANSPORTER"/>
    <property type="match status" value="1"/>
</dbReference>
<evidence type="ECO:0000256" key="2">
    <source>
        <dbReference type="ARBA" id="ARBA00006727"/>
    </source>
</evidence>
<feature type="transmembrane region" description="Helical" evidence="3">
    <location>
        <begin position="104"/>
        <end position="123"/>
    </location>
</feature>
<accession>A0A9P5BX43</accession>
<dbReference type="OrthoDB" id="6499973at2759"/>
<comment type="subcellular location">
    <subcellularLocation>
        <location evidence="1">Membrane</location>
        <topology evidence="1">Multi-pass membrane protein</topology>
    </subcellularLocation>
</comment>
<name>A0A9P5BX43_9PLEO</name>
<dbReference type="EMBL" id="SWKV01000071">
    <property type="protein sequence ID" value="KAF3034136.1"/>
    <property type="molecule type" value="Genomic_DNA"/>
</dbReference>
<dbReference type="AlphaFoldDB" id="A0A9P5BX43"/>
<comment type="caution">
    <text evidence="4">The sequence shown here is derived from an EMBL/GenBank/DDBJ whole genome shotgun (WGS) entry which is preliminary data.</text>
</comment>
<feature type="transmembrane region" description="Helical" evidence="3">
    <location>
        <begin position="193"/>
        <end position="214"/>
    </location>
</feature>
<evidence type="ECO:0000313" key="5">
    <source>
        <dbReference type="Proteomes" id="UP000758155"/>
    </source>
</evidence>
<dbReference type="Proteomes" id="UP000758155">
    <property type="component" value="Unassembled WGS sequence"/>
</dbReference>
<dbReference type="GO" id="GO:0022857">
    <property type="term" value="F:transmembrane transporter activity"/>
    <property type="evidence" value="ECO:0007669"/>
    <property type="project" value="InterPro"/>
</dbReference>
<feature type="transmembrane region" description="Helical" evidence="3">
    <location>
        <begin position="75"/>
        <end position="97"/>
    </location>
</feature>
<keyword evidence="5" id="KW-1185">Reference proteome</keyword>
<dbReference type="Gene3D" id="1.20.1250.20">
    <property type="entry name" value="MFS general substrate transporter like domains"/>
    <property type="match status" value="2"/>
</dbReference>
<protein>
    <submittedName>
        <fullName evidence="4">Uncharacterized protein</fullName>
    </submittedName>
</protein>
<comment type="similarity">
    <text evidence="2">Belongs to the major facilitator superfamily. Monocarboxylate porter (TC 2.A.1.13) family.</text>
</comment>
<evidence type="ECO:0000256" key="3">
    <source>
        <dbReference type="SAM" id="Phobius"/>
    </source>
</evidence>
<keyword evidence="3" id="KW-0812">Transmembrane</keyword>
<gene>
    <name evidence="4" type="ORF">E8E12_002295</name>
</gene>
<dbReference type="GO" id="GO:0016020">
    <property type="term" value="C:membrane"/>
    <property type="evidence" value="ECO:0007669"/>
    <property type="project" value="UniProtKB-SubCell"/>
</dbReference>
<organism evidence="4 5">
    <name type="scientific">Didymella heteroderae</name>
    <dbReference type="NCBI Taxonomy" id="1769908"/>
    <lineage>
        <taxon>Eukaryota</taxon>
        <taxon>Fungi</taxon>
        <taxon>Dikarya</taxon>
        <taxon>Ascomycota</taxon>
        <taxon>Pezizomycotina</taxon>
        <taxon>Dothideomycetes</taxon>
        <taxon>Pleosporomycetidae</taxon>
        <taxon>Pleosporales</taxon>
        <taxon>Pleosporineae</taxon>
        <taxon>Didymellaceae</taxon>
        <taxon>Didymella</taxon>
    </lineage>
</organism>
<feature type="transmembrane region" description="Helical" evidence="3">
    <location>
        <begin position="393"/>
        <end position="413"/>
    </location>
</feature>
<feature type="transmembrane region" description="Helical" evidence="3">
    <location>
        <begin position="270"/>
        <end position="290"/>
    </location>
</feature>
<feature type="transmembrane region" description="Helical" evidence="3">
    <location>
        <begin position="129"/>
        <end position="149"/>
    </location>
</feature>
<feature type="transmembrane region" description="Helical" evidence="3">
    <location>
        <begin position="161"/>
        <end position="181"/>
    </location>
</feature>
<dbReference type="InterPro" id="IPR011701">
    <property type="entry name" value="MFS"/>
</dbReference>